<keyword evidence="1" id="KW-0732">Signal</keyword>
<feature type="chain" id="PRO_5002974004" description="Lipoprotein" evidence="1">
    <location>
        <begin position="19"/>
        <end position="145"/>
    </location>
</feature>
<dbReference type="STRING" id="582402.Hbal_0330"/>
<evidence type="ECO:0000256" key="1">
    <source>
        <dbReference type="SAM" id="SignalP"/>
    </source>
</evidence>
<evidence type="ECO:0000313" key="2">
    <source>
        <dbReference type="EMBL" id="ACT58032.1"/>
    </source>
</evidence>
<name>C6XM89_HIRBI</name>
<sequence>MKHSILALYFGISSFALIACKNETPPQALSPEATTNGTAFSDKNLEKIQLASGTTTASMLCMQNMQRKQDYETIKTAHDAYTKRNMLKLASIMKLNLNATQNKEAKKQIDAESYKIAMELVRTDKPTAIRCNGLAKRLNAKEFDL</sequence>
<dbReference type="PROSITE" id="PS51257">
    <property type="entry name" value="PROKAR_LIPOPROTEIN"/>
    <property type="match status" value="1"/>
</dbReference>
<dbReference type="Proteomes" id="UP000002745">
    <property type="component" value="Chromosome"/>
</dbReference>
<reference evidence="3" key="1">
    <citation type="journal article" date="2011" name="J. Bacteriol.">
        <title>Genome sequences of eight morphologically diverse alphaproteobacteria.</title>
        <authorList>
            <consortium name="US DOE Joint Genome Institute"/>
            <person name="Brown P.J."/>
            <person name="Kysela D.T."/>
            <person name="Buechlein A."/>
            <person name="Hemmerich C."/>
            <person name="Brun Y.V."/>
        </authorList>
    </citation>
    <scope>NUCLEOTIDE SEQUENCE [LARGE SCALE GENOMIC DNA]</scope>
    <source>
        <strain evidence="3">ATCC 49814 / DSM 5838 / IFAM 1418</strain>
    </source>
</reference>
<dbReference type="KEGG" id="hba:Hbal_0330"/>
<dbReference type="AlphaFoldDB" id="C6XM89"/>
<proteinExistence type="predicted"/>
<gene>
    <name evidence="2" type="ordered locus">Hbal_0330</name>
</gene>
<keyword evidence="3" id="KW-1185">Reference proteome</keyword>
<evidence type="ECO:0008006" key="4">
    <source>
        <dbReference type="Google" id="ProtNLM"/>
    </source>
</evidence>
<evidence type="ECO:0000313" key="3">
    <source>
        <dbReference type="Proteomes" id="UP000002745"/>
    </source>
</evidence>
<accession>C6XM89</accession>
<protein>
    <recommendedName>
        <fullName evidence="4">Lipoprotein</fullName>
    </recommendedName>
</protein>
<dbReference type="RefSeq" id="WP_012778190.1">
    <property type="nucleotide sequence ID" value="NC_012982.1"/>
</dbReference>
<dbReference type="EMBL" id="CP001678">
    <property type="protein sequence ID" value="ACT58032.1"/>
    <property type="molecule type" value="Genomic_DNA"/>
</dbReference>
<organism evidence="2 3">
    <name type="scientific">Hirschia baltica (strain ATCC 49814 / DSM 5838 / IFAM 1418)</name>
    <dbReference type="NCBI Taxonomy" id="582402"/>
    <lineage>
        <taxon>Bacteria</taxon>
        <taxon>Pseudomonadati</taxon>
        <taxon>Pseudomonadota</taxon>
        <taxon>Alphaproteobacteria</taxon>
        <taxon>Hyphomonadales</taxon>
        <taxon>Hyphomonadaceae</taxon>
        <taxon>Hirschia</taxon>
    </lineage>
</organism>
<dbReference type="HOGENOM" id="CLU_1784225_0_0_5"/>
<feature type="signal peptide" evidence="1">
    <location>
        <begin position="1"/>
        <end position="18"/>
    </location>
</feature>